<evidence type="ECO:0000313" key="6">
    <source>
        <dbReference type="EMBL" id="GAT94882.1"/>
    </source>
</evidence>
<dbReference type="OMA" id="KHIENNC"/>
<sequence>MNLKKRKYLLMSGSQETLDIGTKCLGCGLMDFLPIKCSYCHNPFCNKCIKTHQCDKAREELQKEKGSIQCPICQKYIQLGKGDIPDVVINNHIENNCRLEPKKEGFICNLCGKTELVEIVCAGCHKNYCVEHRNQSTHHCVALTHKTQTCNKPSPLSLTNFVLEKSTLFKSQKSYPTQPVNKQTLSAQKKAFILKNALGNKTVPFNCRLYFEVILPNEQRKALWINKNWTCGKVIDVICTEFGLPNTNLVNSPKYGLVDENGEQLNTTMAMSKLTNFSTIMLFLMKAED</sequence>
<proteinExistence type="predicted"/>
<keyword evidence="2" id="KW-0677">Repeat</keyword>
<feature type="domain" description="AN1-type" evidence="5">
    <location>
        <begin position="24"/>
        <end position="59"/>
    </location>
</feature>
<dbReference type="PANTHER" id="PTHR14677:SF20">
    <property type="entry name" value="ZINC FINGER AN1-TYPE CONTAINING 2A-RELATED"/>
    <property type="match status" value="1"/>
</dbReference>
<organism evidence="6 7">
    <name type="scientific">Entamoeba histolytica</name>
    <dbReference type="NCBI Taxonomy" id="5759"/>
    <lineage>
        <taxon>Eukaryota</taxon>
        <taxon>Amoebozoa</taxon>
        <taxon>Evosea</taxon>
        <taxon>Archamoebae</taxon>
        <taxon>Mastigamoebida</taxon>
        <taxon>Entamoebidae</taxon>
        <taxon>Entamoeba</taxon>
    </lineage>
</organism>
<accession>A0A5K1U062</accession>
<comment type="caution">
    <text evidence="6">The sequence shown here is derived from an EMBL/GenBank/DDBJ whole genome shotgun (WGS) entry which is preliminary data.</text>
</comment>
<gene>
    <name evidence="6" type="ORF">CL6EHI_105080</name>
</gene>
<dbReference type="PANTHER" id="PTHR14677">
    <property type="entry name" value="ARSENITE INDUCUBLE RNA ASSOCIATED PROTEIN AIP-1-RELATED"/>
    <property type="match status" value="1"/>
</dbReference>
<dbReference type="VEuPathDB" id="AmoebaDB:EHI5A_074220"/>
<dbReference type="SMART" id="SM00154">
    <property type="entry name" value="ZnF_AN1"/>
    <property type="match status" value="2"/>
</dbReference>
<dbReference type="Proteomes" id="UP000078387">
    <property type="component" value="Unassembled WGS sequence"/>
</dbReference>
<dbReference type="InterPro" id="IPR035896">
    <property type="entry name" value="AN1-like_Znf"/>
</dbReference>
<dbReference type="SUPFAM" id="SSF118310">
    <property type="entry name" value="AN1-like Zinc finger"/>
    <property type="match status" value="1"/>
</dbReference>
<dbReference type="Gene3D" id="4.10.1110.10">
    <property type="entry name" value="AN1-like Zinc finger"/>
    <property type="match status" value="2"/>
</dbReference>
<keyword evidence="1" id="KW-0479">Metal-binding</keyword>
<feature type="domain" description="AN1-type" evidence="5">
    <location>
        <begin position="108"/>
        <end position="145"/>
    </location>
</feature>
<dbReference type="Pfam" id="PF25403">
    <property type="entry name" value="zf-C2H2_ZFAND2"/>
    <property type="match status" value="1"/>
</dbReference>
<evidence type="ECO:0000256" key="4">
    <source>
        <dbReference type="ARBA" id="ARBA00022833"/>
    </source>
</evidence>
<reference evidence="6 7" key="1">
    <citation type="submission" date="2016-05" db="EMBL/GenBank/DDBJ databases">
        <title>First whole genome sequencing of Entamoeba histolytica HM1:IMSS-clone-6.</title>
        <authorList>
            <person name="Mukherjee Avik.K."/>
            <person name="Izumyama S."/>
            <person name="Nakada-Tsukui K."/>
            <person name="Nozaki T."/>
        </authorList>
    </citation>
    <scope>NUCLEOTIDE SEQUENCE [LARGE SCALE GENOMIC DNA]</scope>
    <source>
        <strain evidence="6 7">HM1:IMSS clone 6</strain>
    </source>
</reference>
<evidence type="ECO:0000256" key="2">
    <source>
        <dbReference type="ARBA" id="ARBA00022737"/>
    </source>
</evidence>
<dbReference type="InterPro" id="IPR057358">
    <property type="entry name" value="UBL_ZFAND1-like"/>
</dbReference>
<name>A0A5K1U062_ENTHI</name>
<evidence type="ECO:0000259" key="5">
    <source>
        <dbReference type="SMART" id="SM00154"/>
    </source>
</evidence>
<dbReference type="GO" id="GO:0008270">
    <property type="term" value="F:zinc ion binding"/>
    <property type="evidence" value="ECO:0007669"/>
    <property type="project" value="UniProtKB-KW"/>
</dbReference>
<evidence type="ECO:0000313" key="7">
    <source>
        <dbReference type="Proteomes" id="UP000078387"/>
    </source>
</evidence>
<dbReference type="VEuPathDB" id="AmoebaDB:EHI7A_009600"/>
<dbReference type="InterPro" id="IPR000058">
    <property type="entry name" value="Znf_AN1"/>
</dbReference>
<dbReference type="InterPro" id="IPR057357">
    <property type="entry name" value="Znf-C2H2_ZFAND2A/B"/>
</dbReference>
<keyword evidence="4" id="KW-0862">Zinc</keyword>
<dbReference type="VEuPathDB" id="AmoebaDB:KM1_089510"/>
<dbReference type="VEuPathDB" id="AmoebaDB:EHI_105080"/>
<keyword evidence="3" id="KW-0863">Zinc-finger</keyword>
<dbReference type="AlphaFoldDB" id="A0A5K1U062"/>
<dbReference type="EMBL" id="BDEQ01000001">
    <property type="protein sequence ID" value="GAT94882.1"/>
    <property type="molecule type" value="Genomic_DNA"/>
</dbReference>
<evidence type="ECO:0000256" key="1">
    <source>
        <dbReference type="ARBA" id="ARBA00022723"/>
    </source>
</evidence>
<dbReference type="GO" id="GO:0005737">
    <property type="term" value="C:cytoplasm"/>
    <property type="evidence" value="ECO:0007669"/>
    <property type="project" value="TreeGrafter"/>
</dbReference>
<evidence type="ECO:0000256" key="3">
    <source>
        <dbReference type="ARBA" id="ARBA00022771"/>
    </source>
</evidence>
<protein>
    <submittedName>
        <fullName evidence="6">Zinc finger protein putative</fullName>
    </submittedName>
</protein>
<dbReference type="VEuPathDB" id="AmoebaDB:EHI8A_044880"/>
<dbReference type="Pfam" id="PF25327">
    <property type="entry name" value="UBL_ZFAND1"/>
    <property type="match status" value="1"/>
</dbReference>